<feature type="domain" description="Chitin-binding type-1" evidence="11">
    <location>
        <begin position="40"/>
        <end position="86"/>
    </location>
</feature>
<dbReference type="InterPro" id="IPR011330">
    <property type="entry name" value="Glyco_hydro/deAcase_b/a-brl"/>
</dbReference>
<feature type="signal peptide" evidence="10">
    <location>
        <begin position="1"/>
        <end position="22"/>
    </location>
</feature>
<feature type="chain" id="PRO_5041274983" description="Chitin deacetylase" evidence="10">
    <location>
        <begin position="23"/>
        <end position="437"/>
    </location>
</feature>
<organism evidence="13 14">
    <name type="scientific">Cercophora newfieldiana</name>
    <dbReference type="NCBI Taxonomy" id="92897"/>
    <lineage>
        <taxon>Eukaryota</taxon>
        <taxon>Fungi</taxon>
        <taxon>Dikarya</taxon>
        <taxon>Ascomycota</taxon>
        <taxon>Pezizomycotina</taxon>
        <taxon>Sordariomycetes</taxon>
        <taxon>Sordariomycetidae</taxon>
        <taxon>Sordariales</taxon>
        <taxon>Lasiosphaeriaceae</taxon>
        <taxon>Cercophora</taxon>
    </lineage>
</organism>
<dbReference type="Pfam" id="PF00187">
    <property type="entry name" value="Chitin_bind_1"/>
    <property type="match status" value="1"/>
</dbReference>
<accession>A0AA39XY06</accession>
<comment type="caution">
    <text evidence="13">The sequence shown here is derived from an EMBL/GenBank/DDBJ whole genome shotgun (WGS) entry which is preliminary data.</text>
</comment>
<evidence type="ECO:0000256" key="4">
    <source>
        <dbReference type="ARBA" id="ARBA00022729"/>
    </source>
</evidence>
<dbReference type="InterPro" id="IPR002509">
    <property type="entry name" value="NODB_dom"/>
</dbReference>
<dbReference type="SUPFAM" id="SSF88713">
    <property type="entry name" value="Glycoside hydrolase/deacetylase"/>
    <property type="match status" value="1"/>
</dbReference>
<feature type="disulfide bond" evidence="8">
    <location>
        <begin position="52"/>
        <end position="64"/>
    </location>
</feature>
<keyword evidence="6" id="KW-0119">Carbohydrate metabolism</keyword>
<keyword evidence="5" id="KW-0378">Hydrolase</keyword>
<dbReference type="SMART" id="SM00270">
    <property type="entry name" value="ChtBD1"/>
    <property type="match status" value="1"/>
</dbReference>
<dbReference type="PANTHER" id="PTHR46471:SF2">
    <property type="entry name" value="CHITIN DEACETYLASE-RELATED"/>
    <property type="match status" value="1"/>
</dbReference>
<keyword evidence="8" id="KW-1015">Disulfide bond</keyword>
<evidence type="ECO:0000256" key="8">
    <source>
        <dbReference type="PROSITE-ProRule" id="PRU00261"/>
    </source>
</evidence>
<dbReference type="GO" id="GO:0016810">
    <property type="term" value="F:hydrolase activity, acting on carbon-nitrogen (but not peptide) bonds"/>
    <property type="evidence" value="ECO:0007669"/>
    <property type="project" value="InterPro"/>
</dbReference>
<dbReference type="CDD" id="cd00035">
    <property type="entry name" value="ChtBD1"/>
    <property type="match status" value="1"/>
</dbReference>
<evidence type="ECO:0000256" key="2">
    <source>
        <dbReference type="ARBA" id="ARBA00022669"/>
    </source>
</evidence>
<evidence type="ECO:0000313" key="14">
    <source>
        <dbReference type="Proteomes" id="UP001174936"/>
    </source>
</evidence>
<dbReference type="InterPro" id="IPR018371">
    <property type="entry name" value="Chitin-binding_1_CS"/>
</dbReference>
<dbReference type="PROSITE" id="PS00026">
    <property type="entry name" value="CHIT_BIND_I_1"/>
    <property type="match status" value="1"/>
</dbReference>
<dbReference type="Pfam" id="PF01522">
    <property type="entry name" value="Polysacc_deac_1"/>
    <property type="match status" value="1"/>
</dbReference>
<dbReference type="EMBL" id="JAULSV010000006">
    <property type="protein sequence ID" value="KAK0641845.1"/>
    <property type="molecule type" value="Genomic_DNA"/>
</dbReference>
<keyword evidence="7" id="KW-0170">Cobalt</keyword>
<dbReference type="InterPro" id="IPR001002">
    <property type="entry name" value="Chitin-bd_1"/>
</dbReference>
<feature type="region of interest" description="Disordered" evidence="9">
    <location>
        <begin position="316"/>
        <end position="414"/>
    </location>
</feature>
<evidence type="ECO:0000256" key="10">
    <source>
        <dbReference type="SAM" id="SignalP"/>
    </source>
</evidence>
<protein>
    <recommendedName>
        <fullName evidence="15">Chitin deacetylase</fullName>
    </recommendedName>
</protein>
<dbReference type="GO" id="GO:0005975">
    <property type="term" value="P:carbohydrate metabolic process"/>
    <property type="evidence" value="ECO:0007669"/>
    <property type="project" value="InterPro"/>
</dbReference>
<name>A0AA39XY06_9PEZI</name>
<dbReference type="GO" id="GO:0008061">
    <property type="term" value="F:chitin binding"/>
    <property type="evidence" value="ECO:0007669"/>
    <property type="project" value="UniProtKB-UniRule"/>
</dbReference>
<evidence type="ECO:0000259" key="12">
    <source>
        <dbReference type="PROSITE" id="PS51677"/>
    </source>
</evidence>
<evidence type="ECO:0000259" key="11">
    <source>
        <dbReference type="PROSITE" id="PS50941"/>
    </source>
</evidence>
<comment type="caution">
    <text evidence="8">Lacks conserved residue(s) required for the propagation of feature annotation.</text>
</comment>
<evidence type="ECO:0000256" key="1">
    <source>
        <dbReference type="ARBA" id="ARBA00001941"/>
    </source>
</evidence>
<evidence type="ECO:0000256" key="7">
    <source>
        <dbReference type="ARBA" id="ARBA00023285"/>
    </source>
</evidence>
<dbReference type="Gene3D" id="3.20.20.370">
    <property type="entry name" value="Glycoside hydrolase/deacetylase"/>
    <property type="match status" value="1"/>
</dbReference>
<feature type="disulfide bond" evidence="8">
    <location>
        <begin position="57"/>
        <end position="71"/>
    </location>
</feature>
<reference evidence="13" key="1">
    <citation type="submission" date="2023-06" db="EMBL/GenBank/DDBJ databases">
        <title>Genome-scale phylogeny and comparative genomics of the fungal order Sordariales.</title>
        <authorList>
            <consortium name="Lawrence Berkeley National Laboratory"/>
            <person name="Hensen N."/>
            <person name="Bonometti L."/>
            <person name="Westerberg I."/>
            <person name="Brannstrom I.O."/>
            <person name="Guillou S."/>
            <person name="Cros-Aarteil S."/>
            <person name="Calhoun S."/>
            <person name="Haridas S."/>
            <person name="Kuo A."/>
            <person name="Mondo S."/>
            <person name="Pangilinan J."/>
            <person name="Riley R."/>
            <person name="Labutti K."/>
            <person name="Andreopoulos B."/>
            <person name="Lipzen A."/>
            <person name="Chen C."/>
            <person name="Yanf M."/>
            <person name="Daum C."/>
            <person name="Ng V."/>
            <person name="Clum A."/>
            <person name="Steindorff A."/>
            <person name="Ohm R."/>
            <person name="Martin F."/>
            <person name="Silar P."/>
            <person name="Natvig D."/>
            <person name="Lalanne C."/>
            <person name="Gautier V."/>
            <person name="Ament-Velasquez S.L."/>
            <person name="Kruys A."/>
            <person name="Hutchinson M.I."/>
            <person name="Powell A.J."/>
            <person name="Barry K."/>
            <person name="Miller A.N."/>
            <person name="Grigoriev I.V."/>
            <person name="Debuchy R."/>
            <person name="Gladieux P."/>
            <person name="Thoren M.H."/>
            <person name="Johannesson H."/>
        </authorList>
    </citation>
    <scope>NUCLEOTIDE SEQUENCE</scope>
    <source>
        <strain evidence="13">SMH2532-1</strain>
    </source>
</reference>
<gene>
    <name evidence="13" type="ORF">B0T16DRAFT_461872</name>
</gene>
<keyword evidence="2 8" id="KW-0147">Chitin-binding</keyword>
<evidence type="ECO:0000256" key="5">
    <source>
        <dbReference type="ARBA" id="ARBA00022801"/>
    </source>
</evidence>
<evidence type="ECO:0008006" key="15">
    <source>
        <dbReference type="Google" id="ProtNLM"/>
    </source>
</evidence>
<dbReference type="PROSITE" id="PS51677">
    <property type="entry name" value="NODB"/>
    <property type="match status" value="1"/>
</dbReference>
<feature type="compositionally biased region" description="Low complexity" evidence="9">
    <location>
        <begin position="380"/>
        <end position="413"/>
    </location>
</feature>
<evidence type="ECO:0000256" key="9">
    <source>
        <dbReference type="SAM" id="MobiDB-lite"/>
    </source>
</evidence>
<dbReference type="InterPro" id="IPR036861">
    <property type="entry name" value="Endochitinase-like_sf"/>
</dbReference>
<feature type="disulfide bond" evidence="8">
    <location>
        <begin position="43"/>
        <end position="58"/>
    </location>
</feature>
<dbReference type="SUPFAM" id="SSF57016">
    <property type="entry name" value="Plant lectins/antimicrobial peptides"/>
    <property type="match status" value="1"/>
</dbReference>
<dbReference type="Gene3D" id="3.30.60.10">
    <property type="entry name" value="Endochitinase-like"/>
    <property type="match status" value="1"/>
</dbReference>
<proteinExistence type="predicted"/>
<keyword evidence="3" id="KW-0479">Metal-binding</keyword>
<keyword evidence="14" id="KW-1185">Reference proteome</keyword>
<comment type="cofactor">
    <cofactor evidence="1">
        <name>Co(2+)</name>
        <dbReference type="ChEBI" id="CHEBI:48828"/>
    </cofactor>
</comment>
<evidence type="ECO:0000256" key="6">
    <source>
        <dbReference type="ARBA" id="ARBA00023277"/>
    </source>
</evidence>
<evidence type="ECO:0000313" key="13">
    <source>
        <dbReference type="EMBL" id="KAK0641845.1"/>
    </source>
</evidence>
<dbReference type="PANTHER" id="PTHR46471">
    <property type="entry name" value="CHITIN DEACETYLASE"/>
    <property type="match status" value="1"/>
</dbReference>
<dbReference type="AlphaFoldDB" id="A0AA39XY06"/>
<dbReference type="PROSITE" id="PS50941">
    <property type="entry name" value="CHIT_BIND_I_2"/>
    <property type="match status" value="1"/>
</dbReference>
<feature type="domain" description="NodB homology" evidence="12">
    <location>
        <begin position="119"/>
        <end position="308"/>
    </location>
</feature>
<keyword evidence="4 10" id="KW-0732">Signal</keyword>
<sequence length="437" mass="45152">MRTDSLVALAAGVLASSQLAACHSLESTSDAGLQKRAGAGGSCGPAAGGAVCDTGLCCSEGGVCGTGGEYCTAPGCLLAYGPACDGNKAPSGADTSSMPRPKFGSVPYGVDVTSCTVPGKLGLTFDDGPYIYTTALLDLLKKSNARATFFVVGNNAGKGAINDPNSGYTPILQRMIAEGHQVGSHTWSHENLNTLSTELRRKQIIYNEIAIAGAIGVVPTYFRPPYTECNSACYAELGALGYKVINYDVDPKDWEDGGVKAEGIFTEAINSGRQSEYMVLAHDVQAFTVETFAAFMIQKAQAAGFEIVPAGECLGEPENQWYRDPKTGEARSARGASPEPEPEPTPSKSATSTTTSTSSKKIITPTPVPTFKVTELPRNSTTSSTTKSSSSTTFTTTTSSTTTATTGSQVTPTGAADLTRPAAWLGLAGLAAGLVLA</sequence>
<feature type="compositionally biased region" description="Low complexity" evidence="9">
    <location>
        <begin position="346"/>
        <end position="365"/>
    </location>
</feature>
<feature type="compositionally biased region" description="Basic and acidic residues" evidence="9">
    <location>
        <begin position="321"/>
        <end position="332"/>
    </location>
</feature>
<dbReference type="GO" id="GO:0046872">
    <property type="term" value="F:metal ion binding"/>
    <property type="evidence" value="ECO:0007669"/>
    <property type="project" value="UniProtKB-KW"/>
</dbReference>
<dbReference type="Proteomes" id="UP001174936">
    <property type="component" value="Unassembled WGS sequence"/>
</dbReference>
<dbReference type="CDD" id="cd10951">
    <property type="entry name" value="CE4_ClCDA_like"/>
    <property type="match status" value="1"/>
</dbReference>
<evidence type="ECO:0000256" key="3">
    <source>
        <dbReference type="ARBA" id="ARBA00022723"/>
    </source>
</evidence>